<dbReference type="GO" id="GO:0009450">
    <property type="term" value="P:gamma-aminobutyric acid catabolic process"/>
    <property type="evidence" value="ECO:0007669"/>
    <property type="project" value="TreeGrafter"/>
</dbReference>
<keyword evidence="7" id="KW-1185">Reference proteome</keyword>
<dbReference type="FunFam" id="3.40.605.10:FF:000007">
    <property type="entry name" value="NAD/NADP-dependent betaine aldehyde dehydrogenase"/>
    <property type="match status" value="1"/>
</dbReference>
<feature type="domain" description="Aldehyde dehydrogenase" evidence="5">
    <location>
        <begin position="20"/>
        <end position="476"/>
    </location>
</feature>
<dbReference type="Proteomes" id="UP000246145">
    <property type="component" value="Unassembled WGS sequence"/>
</dbReference>
<evidence type="ECO:0000256" key="1">
    <source>
        <dbReference type="ARBA" id="ARBA00009986"/>
    </source>
</evidence>
<dbReference type="GO" id="GO:0004777">
    <property type="term" value="F:succinate-semialdehyde dehydrogenase (NAD+) activity"/>
    <property type="evidence" value="ECO:0007669"/>
    <property type="project" value="TreeGrafter"/>
</dbReference>
<feature type="active site" evidence="3">
    <location>
        <position position="247"/>
    </location>
</feature>
<dbReference type="InterPro" id="IPR016162">
    <property type="entry name" value="Ald_DH_N"/>
</dbReference>
<dbReference type="STRING" id="1231391.GCA_000308195_00439"/>
<organism evidence="6 7">
    <name type="scientific">Pusillimonas noertemannii</name>
    <dbReference type="NCBI Taxonomy" id="305977"/>
    <lineage>
        <taxon>Bacteria</taxon>
        <taxon>Pseudomonadati</taxon>
        <taxon>Pseudomonadota</taxon>
        <taxon>Betaproteobacteria</taxon>
        <taxon>Burkholderiales</taxon>
        <taxon>Alcaligenaceae</taxon>
        <taxon>Pusillimonas</taxon>
    </lineage>
</organism>
<accession>A0A2U1CLJ6</accession>
<reference evidence="6 7" key="1">
    <citation type="submission" date="2018-04" db="EMBL/GenBank/DDBJ databases">
        <title>Genomic Encyclopedia of Type Strains, Phase IV (KMG-IV): sequencing the most valuable type-strain genomes for metagenomic binning, comparative biology and taxonomic classification.</title>
        <authorList>
            <person name="Goeker M."/>
        </authorList>
    </citation>
    <scope>NUCLEOTIDE SEQUENCE [LARGE SCALE GENOMIC DNA]</scope>
    <source>
        <strain evidence="6 7">DSM 10065</strain>
    </source>
</reference>
<dbReference type="InterPro" id="IPR016161">
    <property type="entry name" value="Ald_DH/histidinol_DH"/>
</dbReference>
<comment type="caution">
    <text evidence="6">The sequence shown here is derived from an EMBL/GenBank/DDBJ whole genome shotgun (WGS) entry which is preliminary data.</text>
</comment>
<dbReference type="RefSeq" id="WP_116518849.1">
    <property type="nucleotide sequence ID" value="NZ_JACCEX010000003.1"/>
</dbReference>
<comment type="similarity">
    <text evidence="1 4">Belongs to the aldehyde dehydrogenase family.</text>
</comment>
<dbReference type="PROSITE" id="PS00687">
    <property type="entry name" value="ALDEHYDE_DEHYDR_GLU"/>
    <property type="match status" value="1"/>
</dbReference>
<evidence type="ECO:0000256" key="3">
    <source>
        <dbReference type="PROSITE-ProRule" id="PRU10007"/>
    </source>
</evidence>
<dbReference type="Gene3D" id="3.40.605.10">
    <property type="entry name" value="Aldehyde Dehydrogenase, Chain A, domain 1"/>
    <property type="match status" value="1"/>
</dbReference>
<dbReference type="Gene3D" id="3.40.309.10">
    <property type="entry name" value="Aldehyde Dehydrogenase, Chain A, domain 2"/>
    <property type="match status" value="1"/>
</dbReference>
<evidence type="ECO:0000313" key="6">
    <source>
        <dbReference type="EMBL" id="PVY61890.1"/>
    </source>
</evidence>
<dbReference type="Pfam" id="PF00171">
    <property type="entry name" value="Aldedh"/>
    <property type="match status" value="1"/>
</dbReference>
<dbReference type="InterPro" id="IPR016163">
    <property type="entry name" value="Ald_DH_C"/>
</dbReference>
<sequence length="488" mass="52603">MSNVIKLDMLINNSSVRSSDYLKVYDPGRLSELVGEVAVGTARHADEAVVAAHAAFQSWRNAPVSERIERLMAAADAVEHISDQLSTTLVREQGMLLRETQRDVNNGIKSLREVAELAKGFLTPEQFEDDDSLVRVEKVPRGVVAAIVPWNAPMGLTMGKVGPALVTGNTVVVKPSSFAPLAVSQALKVMSTFFPPGAINVVYGETDVATTLTHHPQVRQISFTGGTTTGRAVMAAAAQSIKNLNLELGGNDPAIILDDADPALVAPELIKGIFPRSGQVCYAIKRVYVPTAMMPAFFESLCAVADRYQVGYGLDPRSTFAPMNNRGQYDFVRGLIERSRKAGATVSELGAKLEPGEWDNGLYVLPTIIKDLSPTDELVISEQFGPVVPLVAYDSEEQALNMANNTEYGLASSIWTSDPDRGLRMSGRIEAGVTFINSHARTALGERHMPFGGVKQSGIGRVRTSVGLAEYIEYHAVSLNKTSCRAAV</sequence>
<dbReference type="SUPFAM" id="SSF53720">
    <property type="entry name" value="ALDH-like"/>
    <property type="match status" value="1"/>
</dbReference>
<dbReference type="InterPro" id="IPR029510">
    <property type="entry name" value="Ald_DH_CS_GLU"/>
</dbReference>
<evidence type="ECO:0000259" key="5">
    <source>
        <dbReference type="Pfam" id="PF00171"/>
    </source>
</evidence>
<dbReference type="InterPro" id="IPR015590">
    <property type="entry name" value="Aldehyde_DH_dom"/>
</dbReference>
<dbReference type="PANTHER" id="PTHR43353:SF5">
    <property type="entry name" value="SUCCINATE-SEMIALDEHYDE DEHYDROGENASE, MITOCHONDRIAL"/>
    <property type="match status" value="1"/>
</dbReference>
<dbReference type="InterPro" id="IPR050740">
    <property type="entry name" value="Aldehyde_DH_Superfamily"/>
</dbReference>
<name>A0A2U1CLJ6_9BURK</name>
<gene>
    <name evidence="6" type="ORF">C7440_2624</name>
</gene>
<protein>
    <submittedName>
        <fullName evidence="6">Aldehyde dehydrogenase</fullName>
    </submittedName>
</protein>
<dbReference type="EMBL" id="QEKO01000003">
    <property type="protein sequence ID" value="PVY61890.1"/>
    <property type="molecule type" value="Genomic_DNA"/>
</dbReference>
<evidence type="ECO:0000256" key="4">
    <source>
        <dbReference type="RuleBase" id="RU003345"/>
    </source>
</evidence>
<evidence type="ECO:0000256" key="2">
    <source>
        <dbReference type="ARBA" id="ARBA00023002"/>
    </source>
</evidence>
<evidence type="ECO:0000313" key="7">
    <source>
        <dbReference type="Proteomes" id="UP000246145"/>
    </source>
</evidence>
<dbReference type="AlphaFoldDB" id="A0A2U1CLJ6"/>
<keyword evidence="2 4" id="KW-0560">Oxidoreductase</keyword>
<proteinExistence type="inferred from homology"/>
<dbReference type="OrthoDB" id="6187633at2"/>
<dbReference type="PANTHER" id="PTHR43353">
    <property type="entry name" value="SUCCINATE-SEMIALDEHYDE DEHYDROGENASE, MITOCHONDRIAL"/>
    <property type="match status" value="1"/>
</dbReference>